<feature type="region of interest" description="Disordered" evidence="1">
    <location>
        <begin position="188"/>
        <end position="219"/>
    </location>
</feature>
<dbReference type="GO" id="GO:0005840">
    <property type="term" value="C:ribosome"/>
    <property type="evidence" value="ECO:0007669"/>
    <property type="project" value="UniProtKB-KW"/>
</dbReference>
<sequence length="219" mass="23828">MPLLIVQLAVLVAIAFVIGCLLGRFVRRRGASIPDRERTIIAAAHATLPVDQKPEAVTQTKIPEKVAEPKASPQPSEPEKPQMKAVPDAEVVGNWPSQTEKPDVNTEPDQDPGRPELLDAARLGKPDDLTVVKGIGGAVQGLLNGIGVFHYDQIASWNDDESRWIERSIGFPRRVEREDWIAQATKLANAANKASARKSEKPGKTAAKPKSRRTKKAGE</sequence>
<protein>
    <submittedName>
        <fullName evidence="4">50S ribosomal protein L21</fullName>
    </submittedName>
</protein>
<keyword evidence="2" id="KW-1133">Transmembrane helix</keyword>
<dbReference type="EMBL" id="WBWX01000009">
    <property type="protein sequence ID" value="KAB2793296.1"/>
    <property type="molecule type" value="Genomic_DNA"/>
</dbReference>
<dbReference type="Proteomes" id="UP000441102">
    <property type="component" value="Unassembled WGS sequence"/>
</dbReference>
<gene>
    <name evidence="3" type="ORF">F9L06_20460</name>
    <name evidence="4" type="ORF">IH622_16515</name>
</gene>
<evidence type="ECO:0000256" key="2">
    <source>
        <dbReference type="SAM" id="Phobius"/>
    </source>
</evidence>
<dbReference type="AlphaFoldDB" id="A0A011VEX2"/>
<accession>A0A011VEX2</accession>
<feature type="compositionally biased region" description="Basic residues" evidence="1">
    <location>
        <begin position="207"/>
        <end position="219"/>
    </location>
</feature>
<keyword evidence="4" id="KW-0687">Ribonucleoprotein</keyword>
<dbReference type="EMBL" id="JACZKO010000041">
    <property type="protein sequence ID" value="MBE0562410.1"/>
    <property type="molecule type" value="Genomic_DNA"/>
</dbReference>
<dbReference type="OMA" id="IARERWI"/>
<feature type="region of interest" description="Disordered" evidence="1">
    <location>
        <begin position="52"/>
        <end position="119"/>
    </location>
</feature>
<comment type="caution">
    <text evidence="4">The sequence shown here is derived from an EMBL/GenBank/DDBJ whole genome shotgun (WGS) entry which is preliminary data.</text>
</comment>
<proteinExistence type="predicted"/>
<feature type="transmembrane region" description="Helical" evidence="2">
    <location>
        <begin position="6"/>
        <end position="26"/>
    </location>
</feature>
<keyword evidence="2" id="KW-0812">Transmembrane</keyword>
<evidence type="ECO:0000313" key="5">
    <source>
        <dbReference type="Proteomes" id="UP000441102"/>
    </source>
</evidence>
<reference evidence="4" key="3">
    <citation type="submission" date="2020-10" db="EMBL/GenBank/DDBJ databases">
        <title>Enrichment of novel Verrucomicrobia, Bacteroidetes and Krumholzibacteria in an oxygen-limited, methane- and iron-fed bioreactor inoculated with Bothnian Sea sediments.</title>
        <authorList>
            <person name="Martins P.D."/>
            <person name="de Jong A."/>
            <person name="Lenstra W.K."/>
            <person name="van Helmond N.A.G.M."/>
            <person name="Slomp C.P."/>
            <person name="Jetten M.S.M."/>
            <person name="Welte C.U."/>
            <person name="Rasigraf O."/>
        </authorList>
    </citation>
    <scope>NUCLEOTIDE SEQUENCE</scope>
    <source>
        <strain evidence="4">MAG47</strain>
    </source>
</reference>
<dbReference type="RefSeq" id="WP_012092421.1">
    <property type="nucleotide sequence ID" value="NZ_CP008820.1"/>
</dbReference>
<dbReference type="KEGG" id="oah:DR92_2120"/>
<evidence type="ECO:0000313" key="4">
    <source>
        <dbReference type="EMBL" id="MBE0562410.1"/>
    </source>
</evidence>
<keyword evidence="4" id="KW-0689">Ribosomal protein</keyword>
<dbReference type="Proteomes" id="UP000642265">
    <property type="component" value="Unassembled WGS sequence"/>
</dbReference>
<reference evidence="3 5" key="1">
    <citation type="submission" date="2019-09" db="EMBL/GenBank/DDBJ databases">
        <title>Taxonomic organization of the family Brucellaceae based on a phylogenomic approach.</title>
        <authorList>
            <person name="Leclercq S."/>
            <person name="Cloeckaert A."/>
            <person name="Zygmunt M.S."/>
        </authorList>
    </citation>
    <scope>NUCLEOTIDE SEQUENCE [LARGE SCALE GENOMIC DNA]</scope>
    <source>
        <strain evidence="3 5">CCUG 34461</strain>
    </source>
</reference>
<reference evidence="4" key="2">
    <citation type="submission" date="2020-09" db="EMBL/GenBank/DDBJ databases">
        <authorList>
            <person name="Dalcin Martins P."/>
        </authorList>
    </citation>
    <scope>NUCLEOTIDE SEQUENCE</scope>
    <source>
        <strain evidence="4">MAG47</strain>
    </source>
</reference>
<dbReference type="GeneID" id="61316898"/>
<name>A0A011VEX2_BRUAN</name>
<keyword evidence="2" id="KW-0472">Membrane</keyword>
<evidence type="ECO:0000313" key="3">
    <source>
        <dbReference type="EMBL" id="KAB2793296.1"/>
    </source>
</evidence>
<organism evidence="4 6">
    <name type="scientific">Brucella anthropi</name>
    <name type="common">Ochrobactrum anthropi</name>
    <dbReference type="NCBI Taxonomy" id="529"/>
    <lineage>
        <taxon>Bacteria</taxon>
        <taxon>Pseudomonadati</taxon>
        <taxon>Pseudomonadota</taxon>
        <taxon>Alphaproteobacteria</taxon>
        <taxon>Hyphomicrobiales</taxon>
        <taxon>Brucellaceae</taxon>
        <taxon>Brucella/Ochrobactrum group</taxon>
        <taxon>Brucella</taxon>
    </lineage>
</organism>
<evidence type="ECO:0000256" key="1">
    <source>
        <dbReference type="SAM" id="MobiDB-lite"/>
    </source>
</evidence>
<evidence type="ECO:0000313" key="6">
    <source>
        <dbReference type="Proteomes" id="UP000642265"/>
    </source>
</evidence>